<accession>A0A9J7LD22</accession>
<dbReference type="AlphaFoldDB" id="A0A9J7LD22"/>
<dbReference type="Pfam" id="PF10294">
    <property type="entry name" value="Methyltransf_16"/>
    <property type="match status" value="1"/>
</dbReference>
<name>A0A9J7LD22_BRAFL</name>
<dbReference type="GO" id="GO:0032991">
    <property type="term" value="C:protein-containing complex"/>
    <property type="evidence" value="ECO:0000318"/>
    <property type="project" value="GO_Central"/>
</dbReference>
<dbReference type="CDD" id="cd02440">
    <property type="entry name" value="AdoMet_MTases"/>
    <property type="match status" value="1"/>
</dbReference>
<keyword evidence="2" id="KW-0949">S-adenosyl-L-methionine</keyword>
<organism evidence="3 4">
    <name type="scientific">Branchiostoma floridae</name>
    <name type="common">Florida lancelet</name>
    <name type="synonym">Amphioxus</name>
    <dbReference type="NCBI Taxonomy" id="7739"/>
    <lineage>
        <taxon>Eukaryota</taxon>
        <taxon>Metazoa</taxon>
        <taxon>Chordata</taxon>
        <taxon>Cephalochordata</taxon>
        <taxon>Leptocardii</taxon>
        <taxon>Amphioxiformes</taxon>
        <taxon>Branchiostomatidae</taxon>
        <taxon>Branchiostoma</taxon>
    </lineage>
</organism>
<evidence type="ECO:0000313" key="3">
    <source>
        <dbReference type="Proteomes" id="UP000001554"/>
    </source>
</evidence>
<dbReference type="GO" id="GO:0032259">
    <property type="term" value="P:methylation"/>
    <property type="evidence" value="ECO:0007669"/>
    <property type="project" value="UniProtKB-KW"/>
</dbReference>
<proteinExistence type="predicted"/>
<gene>
    <name evidence="4" type="primary">LOC118417887</name>
</gene>
<dbReference type="RefSeq" id="XP_035679530.1">
    <property type="nucleotide sequence ID" value="XM_035823637.1"/>
</dbReference>
<evidence type="ECO:0000313" key="4">
    <source>
        <dbReference type="RefSeq" id="XP_035679530.1"/>
    </source>
</evidence>
<dbReference type="SUPFAM" id="SSF53335">
    <property type="entry name" value="S-adenosyl-L-methionine-dependent methyltransferases"/>
    <property type="match status" value="1"/>
</dbReference>
<evidence type="ECO:0000256" key="1">
    <source>
        <dbReference type="ARBA" id="ARBA00022603"/>
    </source>
</evidence>
<dbReference type="KEGG" id="bfo:118417887"/>
<keyword evidence="1" id="KW-0808">Transferase</keyword>
<sequence>MYCLFPPLLYRNTATDNMEPNDELLQSVASDRFQHKVHHSPHRYTLEEVKIKDVALRLVAVHQMEMREAHLVLTGQRIWPAAKVLALYLVENPDILQSAGSVLELGAGPGLPGLVAAKLAPQPDRVVLTDNKDLVLDLLDKNIVKNFDNGDPMADKPRCCHLEWGKGVTDFRDQYGGFDVILASDVIYHRPDIPLLLQTARDLLNDKPSSVLLLSYNDRAKIFQQTVKETAQECGLEWTDIPFRELLPNFSQLVHPDEVRHLHLMVFMKGVS</sequence>
<dbReference type="PANTHER" id="PTHR14614:SF44">
    <property type="entry name" value="PROTEIN N-LYSINE METHYLTRANSFERASE METTL21D"/>
    <property type="match status" value="1"/>
</dbReference>
<dbReference type="Gene3D" id="3.40.50.150">
    <property type="entry name" value="Vaccinia Virus protein VP39"/>
    <property type="match status" value="1"/>
</dbReference>
<keyword evidence="1" id="KW-0489">Methyltransferase</keyword>
<dbReference type="Proteomes" id="UP000001554">
    <property type="component" value="Chromosome 6"/>
</dbReference>
<reference evidence="3" key="1">
    <citation type="journal article" date="2020" name="Nat. Ecol. Evol.">
        <title>Deeply conserved synteny resolves early events in vertebrate evolution.</title>
        <authorList>
            <person name="Simakov O."/>
            <person name="Marletaz F."/>
            <person name="Yue J.X."/>
            <person name="O'Connell B."/>
            <person name="Jenkins J."/>
            <person name="Brandt A."/>
            <person name="Calef R."/>
            <person name="Tung C.H."/>
            <person name="Huang T.K."/>
            <person name="Schmutz J."/>
            <person name="Satoh N."/>
            <person name="Yu J.K."/>
            <person name="Putnam N.H."/>
            <person name="Green R.E."/>
            <person name="Rokhsar D.S."/>
        </authorList>
    </citation>
    <scope>NUCLEOTIDE SEQUENCE [LARGE SCALE GENOMIC DNA]</scope>
    <source>
        <strain evidence="3">S238N-H82</strain>
    </source>
</reference>
<evidence type="ECO:0000256" key="2">
    <source>
        <dbReference type="ARBA" id="ARBA00022691"/>
    </source>
</evidence>
<dbReference type="GO" id="GO:0016279">
    <property type="term" value="F:protein-lysine N-methyltransferase activity"/>
    <property type="evidence" value="ECO:0000318"/>
    <property type="project" value="GO_Central"/>
</dbReference>
<keyword evidence="3" id="KW-1185">Reference proteome</keyword>
<dbReference type="GO" id="GO:0005829">
    <property type="term" value="C:cytosol"/>
    <property type="evidence" value="ECO:0000318"/>
    <property type="project" value="GO_Central"/>
</dbReference>
<dbReference type="InterPro" id="IPR029063">
    <property type="entry name" value="SAM-dependent_MTases_sf"/>
</dbReference>
<dbReference type="PANTHER" id="PTHR14614">
    <property type="entry name" value="HEPATOCELLULAR CARCINOMA-ASSOCIATED ANTIGEN"/>
    <property type="match status" value="1"/>
</dbReference>
<dbReference type="InterPro" id="IPR019410">
    <property type="entry name" value="Methyltransf_16"/>
</dbReference>
<protein>
    <submittedName>
        <fullName evidence="4">Protein N-lysine methyltransferase METTL21A-like isoform X1</fullName>
    </submittedName>
</protein>
<dbReference type="OrthoDB" id="46564at2759"/>
<dbReference type="GeneID" id="118417887"/>
<reference evidence="4" key="2">
    <citation type="submission" date="2025-08" db="UniProtKB">
        <authorList>
            <consortium name="RefSeq"/>
        </authorList>
    </citation>
    <scope>IDENTIFICATION</scope>
    <source>
        <strain evidence="4">S238N-H82</strain>
        <tissue evidence="4">Testes</tissue>
    </source>
</reference>